<evidence type="ECO:0000313" key="4">
    <source>
        <dbReference type="Proteomes" id="UP000806211"/>
    </source>
</evidence>
<dbReference type="EMBL" id="JADCKF010000018">
    <property type="protein sequence ID" value="MBE5057272.1"/>
    <property type="molecule type" value="Genomic_DNA"/>
</dbReference>
<evidence type="ECO:0000259" key="2">
    <source>
        <dbReference type="SMART" id="SM00893"/>
    </source>
</evidence>
<dbReference type="Proteomes" id="UP000806211">
    <property type="component" value="Unassembled WGS sequence"/>
</dbReference>
<gene>
    <name evidence="3" type="ORF">INF37_14950</name>
</gene>
<dbReference type="InterPro" id="IPR033948">
    <property type="entry name" value="ETF_beta_N"/>
</dbReference>
<dbReference type="InterPro" id="IPR014730">
    <property type="entry name" value="ETF_a/b_N"/>
</dbReference>
<reference evidence="3 4" key="1">
    <citation type="submission" date="2020-10" db="EMBL/GenBank/DDBJ databases">
        <title>ChiBAC.</title>
        <authorList>
            <person name="Zenner C."/>
            <person name="Hitch T.C.A."/>
            <person name="Clavel T."/>
        </authorList>
    </citation>
    <scope>NUCLEOTIDE SEQUENCE [LARGE SCALE GENOMIC DNA]</scope>
    <source>
        <strain evidence="3 4">DSM 107456</strain>
    </source>
</reference>
<comment type="caution">
    <text evidence="3">The sequence shown here is derived from an EMBL/GenBank/DDBJ whole genome shotgun (WGS) entry which is preliminary data.</text>
</comment>
<dbReference type="PANTHER" id="PTHR21294:SF17">
    <property type="entry name" value="PROTEIN FIXA"/>
    <property type="match status" value="1"/>
</dbReference>
<dbReference type="SMART" id="SM00893">
    <property type="entry name" value="ETF"/>
    <property type="match status" value="1"/>
</dbReference>
<proteinExistence type="predicted"/>
<name>A0ABR9RF12_9FIRM</name>
<feature type="domain" description="Electron transfer flavoprotein alpha/beta-subunit N-terminal" evidence="2">
    <location>
        <begin position="23"/>
        <end position="218"/>
    </location>
</feature>
<keyword evidence="4" id="KW-1185">Reference proteome</keyword>
<dbReference type="InterPro" id="IPR014729">
    <property type="entry name" value="Rossmann-like_a/b/a_fold"/>
</dbReference>
<sequence>MEILVCLKQVPDDSVEIHLKPGTEEVNLDGVTPVVNAFDTYALEMATRLKEAVGGSITAITVGPEKARDAVKTCLAVGANQGYVISDPTFEDADTLGRSKILAAAIRKLEADAGKPFDLIFCGREATDRASGQLGPQLAEALGTGVIVDLVDIEQTDAGICAKQETEEGYRKVESALPCVVTVNKPAYDPRYPTIKSKMAARKMAIPVLSAADLDSVEPGKPTAHVVKVFEPAKRQAGVKINEETAAESAIKAVDMMAAAKLL</sequence>
<evidence type="ECO:0000256" key="1">
    <source>
        <dbReference type="ARBA" id="ARBA00042002"/>
    </source>
</evidence>
<dbReference type="Gene3D" id="3.40.50.620">
    <property type="entry name" value="HUPs"/>
    <property type="match status" value="1"/>
</dbReference>
<dbReference type="RefSeq" id="WP_087287368.1">
    <property type="nucleotide sequence ID" value="NZ_AP031438.1"/>
</dbReference>
<dbReference type="PIRSF" id="PIRSF000090">
    <property type="entry name" value="Beta-ETF"/>
    <property type="match status" value="1"/>
</dbReference>
<protein>
    <recommendedName>
        <fullName evidence="1">Electron transfer flavoprotein small subunit</fullName>
    </recommendedName>
</protein>
<dbReference type="PANTHER" id="PTHR21294">
    <property type="entry name" value="ELECTRON TRANSFER FLAVOPROTEIN BETA-SUBUNIT"/>
    <property type="match status" value="1"/>
</dbReference>
<organism evidence="3 4">
    <name type="scientific">Pseudoflavonifractor gallinarum</name>
    <dbReference type="NCBI Taxonomy" id="2779352"/>
    <lineage>
        <taxon>Bacteria</taxon>
        <taxon>Bacillati</taxon>
        <taxon>Bacillota</taxon>
        <taxon>Clostridia</taxon>
        <taxon>Eubacteriales</taxon>
        <taxon>Oscillospiraceae</taxon>
        <taxon>Pseudoflavonifractor</taxon>
    </lineage>
</organism>
<dbReference type="InterPro" id="IPR012255">
    <property type="entry name" value="ETF_b"/>
</dbReference>
<dbReference type="CDD" id="cd01714">
    <property type="entry name" value="ETF_beta"/>
    <property type="match status" value="1"/>
</dbReference>
<evidence type="ECO:0000313" key="3">
    <source>
        <dbReference type="EMBL" id="MBE5057272.1"/>
    </source>
</evidence>
<dbReference type="Pfam" id="PF01012">
    <property type="entry name" value="ETF"/>
    <property type="match status" value="1"/>
</dbReference>
<dbReference type="SUPFAM" id="SSF52402">
    <property type="entry name" value="Adenine nucleotide alpha hydrolases-like"/>
    <property type="match status" value="1"/>
</dbReference>
<accession>A0ABR9RF12</accession>